<dbReference type="Gene3D" id="2.60.40.380">
    <property type="entry name" value="Purple acid phosphatase-like, N-terminal"/>
    <property type="match status" value="1"/>
</dbReference>
<evidence type="ECO:0000256" key="1">
    <source>
        <dbReference type="ARBA" id="ARBA00022729"/>
    </source>
</evidence>
<dbReference type="RefSeq" id="WP_133466273.1">
    <property type="nucleotide sequence ID" value="NZ_SNWI01000009.1"/>
</dbReference>
<dbReference type="EMBL" id="SNWI01000009">
    <property type="protein sequence ID" value="TDN97678.1"/>
    <property type="molecule type" value="Genomic_DNA"/>
</dbReference>
<dbReference type="PANTHER" id="PTHR45867:SF3">
    <property type="entry name" value="ACID PHOSPHATASE TYPE 7"/>
    <property type="match status" value="1"/>
</dbReference>
<dbReference type="SUPFAM" id="SSF49363">
    <property type="entry name" value="Purple acid phosphatase, N-terminal domain"/>
    <property type="match status" value="1"/>
</dbReference>
<evidence type="ECO:0000259" key="3">
    <source>
        <dbReference type="Pfam" id="PF00149"/>
    </source>
</evidence>
<dbReference type="OrthoDB" id="9809781at2"/>
<organism evidence="5 6">
    <name type="scientific">Sunxiuqinia elliptica</name>
    <dbReference type="NCBI Taxonomy" id="655355"/>
    <lineage>
        <taxon>Bacteria</taxon>
        <taxon>Pseudomonadati</taxon>
        <taxon>Bacteroidota</taxon>
        <taxon>Bacteroidia</taxon>
        <taxon>Marinilabiliales</taxon>
        <taxon>Prolixibacteraceae</taxon>
        <taxon>Sunxiuqinia</taxon>
    </lineage>
</organism>
<evidence type="ECO:0000313" key="6">
    <source>
        <dbReference type="Proteomes" id="UP000294848"/>
    </source>
</evidence>
<evidence type="ECO:0000313" key="5">
    <source>
        <dbReference type="EMBL" id="TDN97678.1"/>
    </source>
</evidence>
<dbReference type="AlphaFoldDB" id="A0A4V3BX65"/>
<evidence type="ECO:0000259" key="4">
    <source>
        <dbReference type="Pfam" id="PF16656"/>
    </source>
</evidence>
<name>A0A4V3BX65_9BACT</name>
<dbReference type="SUPFAM" id="SSF56300">
    <property type="entry name" value="Metallo-dependent phosphatases"/>
    <property type="match status" value="1"/>
</dbReference>
<reference evidence="5 6" key="1">
    <citation type="submission" date="2019-03" db="EMBL/GenBank/DDBJ databases">
        <title>Freshwater and sediment microbial communities from various areas in North America, analyzing microbe dynamics in response to fracking.</title>
        <authorList>
            <person name="Lamendella R."/>
        </authorList>
    </citation>
    <scope>NUCLEOTIDE SEQUENCE [LARGE SCALE GENOMIC DNA]</scope>
    <source>
        <strain evidence="5 6">114D</strain>
    </source>
</reference>
<dbReference type="InterPro" id="IPR008963">
    <property type="entry name" value="Purple_acid_Pase-like_N"/>
</dbReference>
<feature type="domain" description="Calcineurin-like phosphoesterase" evidence="3">
    <location>
        <begin position="145"/>
        <end position="336"/>
    </location>
</feature>
<feature type="chain" id="PRO_5020772583" evidence="2">
    <location>
        <begin position="26"/>
        <end position="419"/>
    </location>
</feature>
<dbReference type="Pfam" id="PF16656">
    <property type="entry name" value="Pur_ac_phosph_N"/>
    <property type="match status" value="1"/>
</dbReference>
<gene>
    <name evidence="5" type="ORF">DET52_10980</name>
</gene>
<sequence length="419" mass="47146">MNSFVKSAVCLVTGFLFVGSNCLIAQSNAASSSPDRIILNLTARGTNSVAVSWRTDTLVEKGICEWQLSAQGPVDSGNTRQVVANTQQLVYTYSNEPAIHAKQHSCTLKDLAPGKSYIYRVGDGTNYSEWLEFSLPAEDQEAFSFLYFGDPQTSLKSQWSRVVRKAYQQVPESAFMLYAGDLINRAGKDREWQEWFEAGRFIFSSTPQLMTPGNHDYDDRNLDPHWRAQFELPKNGPKGLEETCFFIDYKNLRLISIDSAAGDELDDENGWEMQSQVAWLDSVLANTESEWIILTTHLPFYSPKASRDNASLRKHFQPLIEKYGVDLVLSGHDHSYGRGMASDSSNPLHQPVYVVSVSGPKMYEVGDKDWMKRKGSKVQLFQKITIGPGELNFEAYTANGKLFDHFQLRKVGGQTELLD</sequence>
<proteinExistence type="predicted"/>
<feature type="signal peptide" evidence="2">
    <location>
        <begin position="1"/>
        <end position="25"/>
    </location>
</feature>
<accession>A0A4V3BX65</accession>
<dbReference type="InterPro" id="IPR029052">
    <property type="entry name" value="Metallo-depent_PP-like"/>
</dbReference>
<evidence type="ECO:0000256" key="2">
    <source>
        <dbReference type="SAM" id="SignalP"/>
    </source>
</evidence>
<dbReference type="InterPro" id="IPR015914">
    <property type="entry name" value="PAPs_N"/>
</dbReference>
<feature type="domain" description="Purple acid phosphatase N-terminal" evidence="4">
    <location>
        <begin position="34"/>
        <end position="133"/>
    </location>
</feature>
<protein>
    <submittedName>
        <fullName evidence="5">Purple acid phosphatase-like protein</fullName>
    </submittedName>
</protein>
<dbReference type="Proteomes" id="UP000294848">
    <property type="component" value="Unassembled WGS sequence"/>
</dbReference>
<comment type="caution">
    <text evidence="5">The sequence shown here is derived from an EMBL/GenBank/DDBJ whole genome shotgun (WGS) entry which is preliminary data.</text>
</comment>
<dbReference type="GO" id="GO:0003993">
    <property type="term" value="F:acid phosphatase activity"/>
    <property type="evidence" value="ECO:0007669"/>
    <property type="project" value="InterPro"/>
</dbReference>
<dbReference type="Pfam" id="PF00149">
    <property type="entry name" value="Metallophos"/>
    <property type="match status" value="1"/>
</dbReference>
<dbReference type="Gene3D" id="3.60.21.10">
    <property type="match status" value="1"/>
</dbReference>
<dbReference type="PANTHER" id="PTHR45867">
    <property type="entry name" value="PURPLE ACID PHOSPHATASE"/>
    <property type="match status" value="1"/>
</dbReference>
<keyword evidence="1 2" id="KW-0732">Signal</keyword>
<dbReference type="InterPro" id="IPR004843">
    <property type="entry name" value="Calcineurin-like_PHP"/>
</dbReference>
<dbReference type="GO" id="GO:0046872">
    <property type="term" value="F:metal ion binding"/>
    <property type="evidence" value="ECO:0007669"/>
    <property type="project" value="InterPro"/>
</dbReference>